<reference evidence="7" key="1">
    <citation type="submission" date="2017-04" db="EMBL/GenBank/DDBJ databases">
        <authorList>
            <person name="Varghese N."/>
            <person name="Submissions S."/>
        </authorList>
    </citation>
    <scope>NUCLEOTIDE SEQUENCE [LARGE SCALE GENOMIC DNA]</scope>
    <source>
        <strain evidence="7">Ballard 720</strain>
    </source>
</reference>
<evidence type="ECO:0000256" key="1">
    <source>
        <dbReference type="ARBA" id="ARBA00022679"/>
    </source>
</evidence>
<dbReference type="GO" id="GO:0016779">
    <property type="term" value="F:nucleotidyltransferase activity"/>
    <property type="evidence" value="ECO:0007669"/>
    <property type="project" value="UniProtKB-KW"/>
</dbReference>
<evidence type="ECO:0000313" key="6">
    <source>
        <dbReference type="EMBL" id="SMF04048.1"/>
    </source>
</evidence>
<dbReference type="RefSeq" id="WP_102622894.1">
    <property type="nucleotide sequence ID" value="NZ_BSQD01000002.1"/>
</dbReference>
<dbReference type="Pfam" id="PF10620">
    <property type="entry name" value="MdcG"/>
    <property type="match status" value="1"/>
</dbReference>
<gene>
    <name evidence="6" type="ORF">SAMN06295900_10261</name>
</gene>
<feature type="domain" description="Phosphoribosyl-dephospho-CoA transferase MdcG N-terminal" evidence="5">
    <location>
        <begin position="5"/>
        <end position="75"/>
    </location>
</feature>
<feature type="region of interest" description="Disordered" evidence="3">
    <location>
        <begin position="1"/>
        <end position="21"/>
    </location>
</feature>
<dbReference type="AlphaFoldDB" id="A0A1X7CVW6"/>
<accession>A0A1X7CVW6</accession>
<evidence type="ECO:0000313" key="7">
    <source>
        <dbReference type="Proteomes" id="UP000192911"/>
    </source>
</evidence>
<keyword evidence="7" id="KW-1185">Reference proteome</keyword>
<sequence length="207" mass="22040">MHEPRPHDLLKLKRSPLSADSPPWAHDAMRAAPFAVVRRAPAEGGRVPIGVRGSSRGERFAAFAEPEDIETIVRPHALLGIDAPPSRAVLAPFALLRALRDAAVFGELRWGPTGSAGFELATALPTISAGSDLDLLVEAPHAMTHDEAAQQHDALQACARGAGVRIDVQLETPFGGIALAEWAARKPRTMLRTAGGPRLVEDPWQGA</sequence>
<feature type="compositionally biased region" description="Basic and acidic residues" evidence="3">
    <location>
        <begin position="1"/>
        <end position="11"/>
    </location>
</feature>
<name>A0A1X7CVW6_TRICW</name>
<dbReference type="InterPro" id="IPR048903">
    <property type="entry name" value="MdcG_N"/>
</dbReference>
<keyword evidence="2" id="KW-0548">Nucleotidyltransferase</keyword>
<evidence type="ECO:0000256" key="2">
    <source>
        <dbReference type="ARBA" id="ARBA00022695"/>
    </source>
</evidence>
<dbReference type="NCBIfam" id="NF002332">
    <property type="entry name" value="PRK01293.1"/>
    <property type="match status" value="1"/>
</dbReference>
<dbReference type="InterPro" id="IPR017557">
    <property type="entry name" value="Holo-ACP_synthase"/>
</dbReference>
<dbReference type="STRING" id="28094.SAMN06295900_10261"/>
<evidence type="ECO:0000259" key="5">
    <source>
        <dbReference type="Pfam" id="PF20866"/>
    </source>
</evidence>
<proteinExistence type="predicted"/>
<dbReference type="Proteomes" id="UP000192911">
    <property type="component" value="Unassembled WGS sequence"/>
</dbReference>
<dbReference type="EMBL" id="FXAH01000002">
    <property type="protein sequence ID" value="SMF04048.1"/>
    <property type="molecule type" value="Genomic_DNA"/>
</dbReference>
<evidence type="ECO:0000256" key="3">
    <source>
        <dbReference type="SAM" id="MobiDB-lite"/>
    </source>
</evidence>
<dbReference type="Pfam" id="PF20866">
    <property type="entry name" value="MdcG_N"/>
    <property type="match status" value="1"/>
</dbReference>
<keyword evidence="1 6" id="KW-0808">Transferase</keyword>
<dbReference type="OrthoDB" id="1275217at2"/>
<organism evidence="6 7">
    <name type="scientific">Trinickia caryophylli</name>
    <name type="common">Paraburkholderia caryophylli</name>
    <dbReference type="NCBI Taxonomy" id="28094"/>
    <lineage>
        <taxon>Bacteria</taxon>
        <taxon>Pseudomonadati</taxon>
        <taxon>Pseudomonadota</taxon>
        <taxon>Betaproteobacteria</taxon>
        <taxon>Burkholderiales</taxon>
        <taxon>Burkholderiaceae</taxon>
        <taxon>Trinickia</taxon>
    </lineage>
</organism>
<dbReference type="InterPro" id="IPR049180">
    <property type="entry name" value="MdcG_C"/>
</dbReference>
<dbReference type="GeneID" id="95552615"/>
<protein>
    <submittedName>
        <fullName evidence="6">Phosphoribosyl-dephospho-CoA transferase</fullName>
    </submittedName>
</protein>
<evidence type="ECO:0000259" key="4">
    <source>
        <dbReference type="Pfam" id="PF10620"/>
    </source>
</evidence>
<feature type="domain" description="Phosphoribosyl-dephospho-CoA transferase MdcG C-terminal" evidence="4">
    <location>
        <begin position="92"/>
        <end position="203"/>
    </location>
</feature>
<dbReference type="NCBIfam" id="TIGR03135">
    <property type="entry name" value="malonate_mdcG"/>
    <property type="match status" value="1"/>
</dbReference>